<sequence length="286" mass="32241">MAWGEDELLRLIQAWQECLEAKAKGGKAKKKKTTAVQFSKRVLERFEELSGGSSHHKLNAVMTRKDILQNSYVYIRSFRGDPDTNGGVEWFALPTSDQRALMKTAGGQHVQPMGEGVFLALDAFLGKELAATEESEAESESSQTTETDGSSSEGDKYEKVVRQKKKVATVKKAKKPRNASRSRREAQDNSALEEDSGEILSPKEEGRAKAKRRRVAAPKKTPSSDLNVNVILERQSQVLAEFLDKRAEERTREHERSQQERDADQKFWAVETAKDRALLRELFTEE</sequence>
<organism evidence="2 3">
    <name type="scientific">Phytophthora ramorum</name>
    <name type="common">Sudden oak death agent</name>
    <dbReference type="NCBI Taxonomy" id="164328"/>
    <lineage>
        <taxon>Eukaryota</taxon>
        <taxon>Sar</taxon>
        <taxon>Stramenopiles</taxon>
        <taxon>Oomycota</taxon>
        <taxon>Peronosporomycetes</taxon>
        <taxon>Peronosporales</taxon>
        <taxon>Peronosporaceae</taxon>
        <taxon>Phytophthora</taxon>
    </lineage>
</organism>
<name>H3GLK8_PHYRM</name>
<reference evidence="2" key="2">
    <citation type="submission" date="2015-06" db="UniProtKB">
        <authorList>
            <consortium name="EnsemblProtists"/>
        </authorList>
    </citation>
    <scope>IDENTIFICATION</scope>
    <source>
        <strain evidence="2">Pr102</strain>
    </source>
</reference>
<dbReference type="HOGENOM" id="CLU_999156_0_0_1"/>
<feature type="region of interest" description="Disordered" evidence="1">
    <location>
        <begin position="247"/>
        <end position="266"/>
    </location>
</feature>
<evidence type="ECO:0008006" key="4">
    <source>
        <dbReference type="Google" id="ProtNLM"/>
    </source>
</evidence>
<dbReference type="EnsemblProtists" id="Phyra77279">
    <property type="protein sequence ID" value="Phyra77279"/>
    <property type="gene ID" value="Phyra77279"/>
</dbReference>
<feature type="region of interest" description="Disordered" evidence="1">
    <location>
        <begin position="130"/>
        <end position="223"/>
    </location>
</feature>
<dbReference type="AlphaFoldDB" id="H3GLK8"/>
<dbReference type="InParanoid" id="H3GLK8"/>
<protein>
    <recommendedName>
        <fullName evidence="4">No apical meristem-associated C-terminal domain-containing protein</fullName>
    </recommendedName>
</protein>
<evidence type="ECO:0000313" key="2">
    <source>
        <dbReference type="EnsemblProtists" id="Phyra77279"/>
    </source>
</evidence>
<reference evidence="3" key="1">
    <citation type="journal article" date="2006" name="Science">
        <title>Phytophthora genome sequences uncover evolutionary origins and mechanisms of pathogenesis.</title>
        <authorList>
            <person name="Tyler B.M."/>
            <person name="Tripathy S."/>
            <person name="Zhang X."/>
            <person name="Dehal P."/>
            <person name="Jiang R.H."/>
            <person name="Aerts A."/>
            <person name="Arredondo F.D."/>
            <person name="Baxter L."/>
            <person name="Bensasson D."/>
            <person name="Beynon J.L."/>
            <person name="Chapman J."/>
            <person name="Damasceno C.M."/>
            <person name="Dorrance A.E."/>
            <person name="Dou D."/>
            <person name="Dickerman A.W."/>
            <person name="Dubchak I.L."/>
            <person name="Garbelotto M."/>
            <person name="Gijzen M."/>
            <person name="Gordon S.G."/>
            <person name="Govers F."/>
            <person name="Grunwald N.J."/>
            <person name="Huang W."/>
            <person name="Ivors K.L."/>
            <person name="Jones R.W."/>
            <person name="Kamoun S."/>
            <person name="Krampis K."/>
            <person name="Lamour K.H."/>
            <person name="Lee M.K."/>
            <person name="McDonald W.H."/>
            <person name="Medina M."/>
            <person name="Meijer H.J."/>
            <person name="Nordberg E.K."/>
            <person name="Maclean D.J."/>
            <person name="Ospina-Giraldo M.D."/>
            <person name="Morris P.F."/>
            <person name="Phuntumart V."/>
            <person name="Putnam N.H."/>
            <person name="Rash S."/>
            <person name="Rose J.K."/>
            <person name="Sakihama Y."/>
            <person name="Salamov A.A."/>
            <person name="Savidor A."/>
            <person name="Scheuring C.F."/>
            <person name="Smith B.M."/>
            <person name="Sobral B.W."/>
            <person name="Terry A."/>
            <person name="Torto-Alalibo T.A."/>
            <person name="Win J."/>
            <person name="Xu Z."/>
            <person name="Zhang H."/>
            <person name="Grigoriev I.V."/>
            <person name="Rokhsar D.S."/>
            <person name="Boore J.L."/>
        </authorList>
    </citation>
    <scope>NUCLEOTIDE SEQUENCE [LARGE SCALE GENOMIC DNA]</scope>
    <source>
        <strain evidence="3">Pr102</strain>
    </source>
</reference>
<dbReference type="VEuPathDB" id="FungiDB:KRP22_13472"/>
<proteinExistence type="predicted"/>
<feature type="compositionally biased region" description="Low complexity" evidence="1">
    <location>
        <begin position="140"/>
        <end position="152"/>
    </location>
</feature>
<dbReference type="OrthoDB" id="116119at2759"/>
<dbReference type="RefSeq" id="XP_067741414.1">
    <property type="nucleotide sequence ID" value="XM_067881140.1"/>
</dbReference>
<dbReference type="EMBL" id="DS566020">
    <property type="status" value="NOT_ANNOTATED_CDS"/>
    <property type="molecule type" value="Genomic_DNA"/>
</dbReference>
<dbReference type="Proteomes" id="UP000005238">
    <property type="component" value="Unassembled WGS sequence"/>
</dbReference>
<dbReference type="eggNOG" id="ENOG502REPN">
    <property type="taxonomic scope" value="Eukaryota"/>
</dbReference>
<accession>H3GLK8</accession>
<evidence type="ECO:0000313" key="3">
    <source>
        <dbReference type="Proteomes" id="UP000005238"/>
    </source>
</evidence>
<dbReference type="GeneID" id="94216863"/>
<evidence type="ECO:0000256" key="1">
    <source>
        <dbReference type="SAM" id="MobiDB-lite"/>
    </source>
</evidence>
<dbReference type="OMA" id="ADQKFWA"/>
<feature type="compositionally biased region" description="Basic residues" evidence="1">
    <location>
        <begin position="162"/>
        <end position="181"/>
    </location>
</feature>
<feature type="compositionally biased region" description="Basic and acidic residues" evidence="1">
    <location>
        <begin position="247"/>
        <end position="265"/>
    </location>
</feature>
<dbReference type="VEuPathDB" id="FungiDB:KRP23_10664"/>
<keyword evidence="3" id="KW-1185">Reference proteome</keyword>